<evidence type="ECO:0000256" key="1">
    <source>
        <dbReference type="SAM" id="MobiDB-lite"/>
    </source>
</evidence>
<feature type="region of interest" description="Disordered" evidence="1">
    <location>
        <begin position="30"/>
        <end position="53"/>
    </location>
</feature>
<feature type="compositionally biased region" description="Basic and acidic residues" evidence="1">
    <location>
        <begin position="30"/>
        <end position="41"/>
    </location>
</feature>
<proteinExistence type="predicted"/>
<keyword evidence="2" id="KW-0732">Signal</keyword>
<dbReference type="Proteomes" id="UP000704712">
    <property type="component" value="Unassembled WGS sequence"/>
</dbReference>
<feature type="chain" id="PRO_5035712490" evidence="2">
    <location>
        <begin position="20"/>
        <end position="98"/>
    </location>
</feature>
<protein>
    <submittedName>
        <fullName evidence="3">Uncharacterized protein</fullName>
    </submittedName>
</protein>
<evidence type="ECO:0000256" key="2">
    <source>
        <dbReference type="SAM" id="SignalP"/>
    </source>
</evidence>
<reference evidence="3" key="1">
    <citation type="submission" date="2020-03" db="EMBL/GenBank/DDBJ databases">
        <title>Hybrid Assembly of Korean Phytophthora infestans isolates.</title>
        <authorList>
            <person name="Prokchorchik M."/>
            <person name="Lee Y."/>
            <person name="Seo J."/>
            <person name="Cho J.-H."/>
            <person name="Park Y.-E."/>
            <person name="Jang D.-C."/>
            <person name="Im J.-S."/>
            <person name="Choi J.-G."/>
            <person name="Park H.-J."/>
            <person name="Lee G.-B."/>
            <person name="Lee Y.-G."/>
            <person name="Hong S.-Y."/>
            <person name="Cho K."/>
            <person name="Sohn K.H."/>
        </authorList>
    </citation>
    <scope>NUCLEOTIDE SEQUENCE</scope>
    <source>
        <strain evidence="3">KR_2_A2</strain>
    </source>
</reference>
<organism evidence="3 4">
    <name type="scientific">Phytophthora infestans</name>
    <name type="common">Potato late blight agent</name>
    <name type="synonym">Botrytis infestans</name>
    <dbReference type="NCBI Taxonomy" id="4787"/>
    <lineage>
        <taxon>Eukaryota</taxon>
        <taxon>Sar</taxon>
        <taxon>Stramenopiles</taxon>
        <taxon>Oomycota</taxon>
        <taxon>Peronosporomycetes</taxon>
        <taxon>Peronosporales</taxon>
        <taxon>Peronosporaceae</taxon>
        <taxon>Phytophthora</taxon>
    </lineage>
</organism>
<name>A0A8S9U6W9_PHYIN</name>
<feature type="signal peptide" evidence="2">
    <location>
        <begin position="1"/>
        <end position="19"/>
    </location>
</feature>
<accession>A0A8S9U6W9</accession>
<dbReference type="EMBL" id="JAACNO010001896">
    <property type="protein sequence ID" value="KAF4136815.1"/>
    <property type="molecule type" value="Genomic_DNA"/>
</dbReference>
<evidence type="ECO:0000313" key="3">
    <source>
        <dbReference type="EMBL" id="KAF4136815.1"/>
    </source>
</evidence>
<dbReference type="AlphaFoldDB" id="A0A8S9U6W9"/>
<comment type="caution">
    <text evidence="3">The sequence shown here is derived from an EMBL/GenBank/DDBJ whole genome shotgun (WGS) entry which is preliminary data.</text>
</comment>
<sequence length="98" mass="11743">MFCFGTFQPMFFSLTTVLEAPLYEQMPEELKPEETVTEDGRHKVRAVRGGPDDEDYGEGAYYWEFGNEYESESEDEYTLEIRRLEQVEEERKLWKRVK</sequence>
<gene>
    <name evidence="3" type="ORF">GN958_ATG13974</name>
</gene>
<evidence type="ECO:0000313" key="4">
    <source>
        <dbReference type="Proteomes" id="UP000704712"/>
    </source>
</evidence>